<dbReference type="GO" id="GO:0055085">
    <property type="term" value="P:transmembrane transport"/>
    <property type="evidence" value="ECO:0007669"/>
    <property type="project" value="InterPro"/>
</dbReference>
<keyword evidence="6 7" id="KW-0472">Membrane</keyword>
<dbReference type="Gene3D" id="1.10.3720.10">
    <property type="entry name" value="MetI-like"/>
    <property type="match status" value="1"/>
</dbReference>
<dbReference type="EMBL" id="FPCH01000001">
    <property type="protein sequence ID" value="SFV29522.1"/>
    <property type="molecule type" value="Genomic_DNA"/>
</dbReference>
<dbReference type="AlphaFoldDB" id="A0A1I7N4E8"/>
<evidence type="ECO:0000256" key="5">
    <source>
        <dbReference type="ARBA" id="ARBA00022989"/>
    </source>
</evidence>
<dbReference type="Pfam" id="PF00528">
    <property type="entry name" value="BPD_transp_1"/>
    <property type="match status" value="1"/>
</dbReference>
<evidence type="ECO:0000256" key="3">
    <source>
        <dbReference type="ARBA" id="ARBA00022475"/>
    </source>
</evidence>
<keyword evidence="5 7" id="KW-1133">Transmembrane helix</keyword>
<dbReference type="STRING" id="51670.SAMN04488557_1270"/>
<dbReference type="RefSeq" id="WP_092865610.1">
    <property type="nucleotide sequence ID" value="NZ_FPCH01000001.1"/>
</dbReference>
<feature type="transmembrane region" description="Helical" evidence="7">
    <location>
        <begin position="12"/>
        <end position="34"/>
    </location>
</feature>
<name>A0A1I7N4E8_9HYPH</name>
<dbReference type="GO" id="GO:0005886">
    <property type="term" value="C:plasma membrane"/>
    <property type="evidence" value="ECO:0007669"/>
    <property type="project" value="UniProtKB-SubCell"/>
</dbReference>
<dbReference type="PANTHER" id="PTHR32243">
    <property type="entry name" value="MALTOSE TRANSPORT SYSTEM PERMEASE-RELATED"/>
    <property type="match status" value="1"/>
</dbReference>
<evidence type="ECO:0000313" key="9">
    <source>
        <dbReference type="EMBL" id="SFV29522.1"/>
    </source>
</evidence>
<protein>
    <submittedName>
        <fullName evidence="9">Carbohydrate ABC transporter membrane protein 2, CUT1 family</fullName>
    </submittedName>
</protein>
<dbReference type="OrthoDB" id="9815445at2"/>
<keyword evidence="3" id="KW-1003">Cell membrane</keyword>
<evidence type="ECO:0000313" key="10">
    <source>
        <dbReference type="Proteomes" id="UP000199423"/>
    </source>
</evidence>
<evidence type="ECO:0000256" key="1">
    <source>
        <dbReference type="ARBA" id="ARBA00004651"/>
    </source>
</evidence>
<comment type="similarity">
    <text evidence="7">Belongs to the binding-protein-dependent transport system permease family.</text>
</comment>
<reference evidence="10" key="1">
    <citation type="submission" date="2016-10" db="EMBL/GenBank/DDBJ databases">
        <authorList>
            <person name="Varghese N."/>
            <person name="Submissions S."/>
        </authorList>
    </citation>
    <scope>NUCLEOTIDE SEQUENCE [LARGE SCALE GENOMIC DNA]</scope>
    <source>
        <strain evidence="10">DSM 1565</strain>
    </source>
</reference>
<sequence length="277" mass="30569">MAENRRKSWLEAAHLAANILIVALFLFPLAWMILGAFKAQADLLSPTPVWFFTPTLDHWYFIFDNWNVERHLVNSIIVSVATTVLTLLLALPAAYGLARFPIKGKDAITFEILSLKMIPPIAAVVPLFILMRQVGLYNTLTVLILLNTAFQLPFAILVLKSFVEEIPREIDEAATVDGCRPFGVLWRAILPLSVPGLICCAVFVFIFSWNEFMIANTLVGGDLRPLPPIVGLALTHRGILWGPALALGVVVLLPVFALTFSLSRYMARGLTFGAVKG</sequence>
<evidence type="ECO:0000256" key="7">
    <source>
        <dbReference type="RuleBase" id="RU363032"/>
    </source>
</evidence>
<dbReference type="PANTHER" id="PTHR32243:SF52">
    <property type="entry name" value="ABC TRANSPORTER PERMEASE PROTEIN"/>
    <property type="match status" value="1"/>
</dbReference>
<dbReference type="PROSITE" id="PS50928">
    <property type="entry name" value="ABC_TM1"/>
    <property type="match status" value="1"/>
</dbReference>
<feature type="transmembrane region" description="Helical" evidence="7">
    <location>
        <begin position="239"/>
        <end position="260"/>
    </location>
</feature>
<dbReference type="Proteomes" id="UP000199423">
    <property type="component" value="Unassembled WGS sequence"/>
</dbReference>
<gene>
    <name evidence="9" type="ORF">SAMN04488557_1270</name>
</gene>
<comment type="subcellular location">
    <subcellularLocation>
        <location evidence="1 7">Cell membrane</location>
        <topology evidence="1 7">Multi-pass membrane protein</topology>
    </subcellularLocation>
</comment>
<dbReference type="InterPro" id="IPR000515">
    <property type="entry name" value="MetI-like"/>
</dbReference>
<organism evidence="9 10">
    <name type="scientific">Hyphomicrobium facile</name>
    <dbReference type="NCBI Taxonomy" id="51670"/>
    <lineage>
        <taxon>Bacteria</taxon>
        <taxon>Pseudomonadati</taxon>
        <taxon>Pseudomonadota</taxon>
        <taxon>Alphaproteobacteria</taxon>
        <taxon>Hyphomicrobiales</taxon>
        <taxon>Hyphomicrobiaceae</taxon>
        <taxon>Hyphomicrobium</taxon>
    </lineage>
</organism>
<dbReference type="SUPFAM" id="SSF161098">
    <property type="entry name" value="MetI-like"/>
    <property type="match status" value="1"/>
</dbReference>
<keyword evidence="10" id="KW-1185">Reference proteome</keyword>
<feature type="transmembrane region" description="Helical" evidence="7">
    <location>
        <begin position="76"/>
        <end position="98"/>
    </location>
</feature>
<keyword evidence="2 7" id="KW-0813">Transport</keyword>
<dbReference type="InterPro" id="IPR050901">
    <property type="entry name" value="BP-dep_ABC_trans_perm"/>
</dbReference>
<proteinExistence type="inferred from homology"/>
<dbReference type="InterPro" id="IPR035906">
    <property type="entry name" value="MetI-like_sf"/>
</dbReference>
<evidence type="ECO:0000256" key="6">
    <source>
        <dbReference type="ARBA" id="ARBA00023136"/>
    </source>
</evidence>
<dbReference type="CDD" id="cd06261">
    <property type="entry name" value="TM_PBP2"/>
    <property type="match status" value="1"/>
</dbReference>
<feature type="transmembrane region" description="Helical" evidence="7">
    <location>
        <begin position="184"/>
        <end position="209"/>
    </location>
</feature>
<accession>A0A1I7N4E8</accession>
<keyword evidence="4 7" id="KW-0812">Transmembrane</keyword>
<feature type="transmembrane region" description="Helical" evidence="7">
    <location>
        <begin position="142"/>
        <end position="163"/>
    </location>
</feature>
<feature type="domain" description="ABC transmembrane type-1" evidence="8">
    <location>
        <begin position="72"/>
        <end position="262"/>
    </location>
</feature>
<feature type="transmembrane region" description="Helical" evidence="7">
    <location>
        <begin position="110"/>
        <end position="130"/>
    </location>
</feature>
<evidence type="ECO:0000256" key="2">
    <source>
        <dbReference type="ARBA" id="ARBA00022448"/>
    </source>
</evidence>
<evidence type="ECO:0000259" key="8">
    <source>
        <dbReference type="PROSITE" id="PS50928"/>
    </source>
</evidence>
<evidence type="ECO:0000256" key="4">
    <source>
        <dbReference type="ARBA" id="ARBA00022692"/>
    </source>
</evidence>